<evidence type="ECO:0000313" key="7">
    <source>
        <dbReference type="Proteomes" id="UP001318860"/>
    </source>
</evidence>
<evidence type="ECO:0000256" key="1">
    <source>
        <dbReference type="ARBA" id="ARBA00010838"/>
    </source>
</evidence>
<dbReference type="Proteomes" id="UP001318860">
    <property type="component" value="Unassembled WGS sequence"/>
</dbReference>
<feature type="region of interest" description="Disordered" evidence="5">
    <location>
        <begin position="1"/>
        <end position="125"/>
    </location>
</feature>
<proteinExistence type="inferred from homology"/>
<feature type="compositionally biased region" description="Basic residues" evidence="5">
    <location>
        <begin position="115"/>
        <end position="124"/>
    </location>
</feature>
<keyword evidence="3" id="KW-0326">Glycosidase</keyword>
<dbReference type="Pfam" id="PF00232">
    <property type="entry name" value="Glyco_hydro_1"/>
    <property type="match status" value="3"/>
</dbReference>
<dbReference type="Gene3D" id="3.20.20.80">
    <property type="entry name" value="Glycosidases"/>
    <property type="match status" value="2"/>
</dbReference>
<dbReference type="InterPro" id="IPR001360">
    <property type="entry name" value="Glyco_hydro_1"/>
</dbReference>
<organism evidence="6 7">
    <name type="scientific">Rehmannia glutinosa</name>
    <name type="common">Chinese foxglove</name>
    <dbReference type="NCBI Taxonomy" id="99300"/>
    <lineage>
        <taxon>Eukaryota</taxon>
        <taxon>Viridiplantae</taxon>
        <taxon>Streptophyta</taxon>
        <taxon>Embryophyta</taxon>
        <taxon>Tracheophyta</taxon>
        <taxon>Spermatophyta</taxon>
        <taxon>Magnoliopsida</taxon>
        <taxon>eudicotyledons</taxon>
        <taxon>Gunneridae</taxon>
        <taxon>Pentapetalae</taxon>
        <taxon>asterids</taxon>
        <taxon>lamiids</taxon>
        <taxon>Lamiales</taxon>
        <taxon>Orobanchaceae</taxon>
        <taxon>Rehmannieae</taxon>
        <taxon>Rehmannia</taxon>
    </lineage>
</organism>
<keyword evidence="7" id="KW-1185">Reference proteome</keyword>
<feature type="compositionally biased region" description="Basic residues" evidence="5">
    <location>
        <begin position="29"/>
        <end position="38"/>
    </location>
</feature>
<dbReference type="SUPFAM" id="SSF51445">
    <property type="entry name" value="(Trans)glycosidases"/>
    <property type="match status" value="1"/>
</dbReference>
<evidence type="ECO:0000256" key="5">
    <source>
        <dbReference type="SAM" id="MobiDB-lite"/>
    </source>
</evidence>
<dbReference type="InterPro" id="IPR017853">
    <property type="entry name" value="GH"/>
</dbReference>
<evidence type="ECO:0000256" key="4">
    <source>
        <dbReference type="RuleBase" id="RU003690"/>
    </source>
</evidence>
<sequence>MGRVRAKGRKLSVTNQDDPVSSDEAKVTAQKRRGRPQKSLKDDIDEDEAPKMEDEDSEDTNGVPNEDVKNRTGTENGKKRKRNGAQVKEVKEENGNGTKSSTTEESKKSNGFRQTRNRRKNKPHRAAEAVFELKVQLVKMEKAQAFGTLLRSATLKDVKRMKKMGLDAYRFSISWPRLLPHGKLSGGVNEEGIQYYNNLINQLLKKGLEPYVTLFHWDLPQVLEDEYGGFLNPQIVKDFCDYAELCFRRFGDRVKYWVTLNEPYTYVYDGYVTGEYAPGRCSSWQHLNCSGGDSAVEPYVVAHHQLLAHATAVKIYKDKYQKTQKGKIGITMVARWVIPFSEESINVEAARRALDFSFGWYMDPLTKGDYPESMRSLVRSRIPIFTTEESEMVKGSFDFLAERNGILIGPKGASNWLYVYPRGIQDVLLYVKKTYNNPTIYITENGKLYTNQDIVQSKWTLENKLIQIAFSMAGIDEINNSTLSLLEARADNMRIEFYYNHLSYVQRAIKKGADVRGFFAWAFLDNFEWNSGYSLRFGLIYVDYKDRLKRYPKLSARWFRNFLQH</sequence>
<dbReference type="PANTHER" id="PTHR10353">
    <property type="entry name" value="GLYCOSYL HYDROLASE"/>
    <property type="match status" value="1"/>
</dbReference>
<accession>A0ABR0XYU3</accession>
<gene>
    <name evidence="6" type="ORF">DH2020_001100</name>
</gene>
<protein>
    <submittedName>
        <fullName evidence="6">Uncharacterized protein</fullName>
    </submittedName>
</protein>
<evidence type="ECO:0000256" key="3">
    <source>
        <dbReference type="ARBA" id="ARBA00023295"/>
    </source>
</evidence>
<feature type="compositionally biased region" description="Basic residues" evidence="5">
    <location>
        <begin position="1"/>
        <end position="10"/>
    </location>
</feature>
<evidence type="ECO:0000313" key="6">
    <source>
        <dbReference type="EMBL" id="KAK6164236.1"/>
    </source>
</evidence>
<reference evidence="6 7" key="1">
    <citation type="journal article" date="2021" name="Comput. Struct. Biotechnol. J.">
        <title>De novo genome assembly of the potent medicinal plant Rehmannia glutinosa using nanopore technology.</title>
        <authorList>
            <person name="Ma L."/>
            <person name="Dong C."/>
            <person name="Song C."/>
            <person name="Wang X."/>
            <person name="Zheng X."/>
            <person name="Niu Y."/>
            <person name="Chen S."/>
            <person name="Feng W."/>
        </authorList>
    </citation>
    <scope>NUCLEOTIDE SEQUENCE [LARGE SCALE GENOMIC DNA]</scope>
    <source>
        <strain evidence="6">DH-2019</strain>
    </source>
</reference>
<feature type="compositionally biased region" description="Acidic residues" evidence="5">
    <location>
        <begin position="43"/>
        <end position="59"/>
    </location>
</feature>
<dbReference type="PANTHER" id="PTHR10353:SF137">
    <property type="entry name" value="MYROSINASE 3-RELATED"/>
    <property type="match status" value="1"/>
</dbReference>
<evidence type="ECO:0000256" key="2">
    <source>
        <dbReference type="ARBA" id="ARBA00022801"/>
    </source>
</evidence>
<comment type="caution">
    <text evidence="6">The sequence shown here is derived from an EMBL/GenBank/DDBJ whole genome shotgun (WGS) entry which is preliminary data.</text>
</comment>
<comment type="similarity">
    <text evidence="1 4">Belongs to the glycosyl hydrolase 1 family.</text>
</comment>
<dbReference type="EMBL" id="JABTTQ020000001">
    <property type="protein sequence ID" value="KAK6164236.1"/>
    <property type="molecule type" value="Genomic_DNA"/>
</dbReference>
<dbReference type="PRINTS" id="PR00131">
    <property type="entry name" value="GLHYDRLASE1"/>
</dbReference>
<name>A0ABR0XYU3_REHGL</name>
<keyword evidence="2" id="KW-0378">Hydrolase</keyword>